<feature type="transmembrane region" description="Helical" evidence="1">
    <location>
        <begin position="62"/>
        <end position="82"/>
    </location>
</feature>
<evidence type="ECO:0008006" key="4">
    <source>
        <dbReference type="Google" id="ProtNLM"/>
    </source>
</evidence>
<name>A0ABQ5REW9_9MICO</name>
<dbReference type="EMBL" id="BSDQ01000001">
    <property type="protein sequence ID" value="GLI30443.1"/>
    <property type="molecule type" value="Genomic_DNA"/>
</dbReference>
<proteinExistence type="predicted"/>
<evidence type="ECO:0000256" key="1">
    <source>
        <dbReference type="SAM" id="Phobius"/>
    </source>
</evidence>
<dbReference type="Proteomes" id="UP001144451">
    <property type="component" value="Unassembled WGS sequence"/>
</dbReference>
<keyword evidence="1" id="KW-0812">Transmembrane</keyword>
<keyword evidence="1" id="KW-1133">Transmembrane helix</keyword>
<sequence>MNSDRKTPREQPRAWYATFATTTYPIALLLLVVALLLESNWRPDGIPRFMALGDRIAGPGFWSSWLLVPFGVLFAYGIWIAFRGRFSWGRGNSGRAVALLTVVGIGYVLLVGSTVMLQPFRSEVIAVGEPSASGCQIYSTRREVLSGVGGELLLLPAGNRFLTETGERWASRGGPEFNLNQYLEVSWDAHALNLRDVSGDDPNMFYYRGAERITC</sequence>
<dbReference type="GeneID" id="78121612"/>
<protein>
    <recommendedName>
        <fullName evidence="4">DUF1648 domain-containing protein</fullName>
    </recommendedName>
</protein>
<keyword evidence="3" id="KW-1185">Reference proteome</keyword>
<comment type="caution">
    <text evidence="2">The sequence shown here is derived from an EMBL/GenBank/DDBJ whole genome shotgun (WGS) entry which is preliminary data.</text>
</comment>
<feature type="transmembrane region" description="Helical" evidence="1">
    <location>
        <begin position="94"/>
        <end position="117"/>
    </location>
</feature>
<gene>
    <name evidence="2" type="ORF">BCONGLO52_12840</name>
</gene>
<evidence type="ECO:0000313" key="3">
    <source>
        <dbReference type="Proteomes" id="UP001144451"/>
    </source>
</evidence>
<dbReference type="RefSeq" id="WP_126987739.1">
    <property type="nucleotide sequence ID" value="NZ_BSDQ01000001.1"/>
</dbReference>
<organism evidence="2 3">
    <name type="scientific">Brachybacterium conglomeratum</name>
    <dbReference type="NCBI Taxonomy" id="47846"/>
    <lineage>
        <taxon>Bacteria</taxon>
        <taxon>Bacillati</taxon>
        <taxon>Actinomycetota</taxon>
        <taxon>Actinomycetes</taxon>
        <taxon>Micrococcales</taxon>
        <taxon>Dermabacteraceae</taxon>
        <taxon>Brachybacterium</taxon>
    </lineage>
</organism>
<evidence type="ECO:0000313" key="2">
    <source>
        <dbReference type="EMBL" id="GLI30443.1"/>
    </source>
</evidence>
<feature type="transmembrane region" description="Helical" evidence="1">
    <location>
        <begin position="14"/>
        <end position="37"/>
    </location>
</feature>
<keyword evidence="1" id="KW-0472">Membrane</keyword>
<reference evidence="2" key="1">
    <citation type="submission" date="2022-12" db="EMBL/GenBank/DDBJ databases">
        <title>Reference genome sequencing for broad-spectrum identification of bacterial and archaeal isolates by mass spectrometry.</title>
        <authorList>
            <person name="Sekiguchi Y."/>
            <person name="Tourlousse D.M."/>
        </authorList>
    </citation>
    <scope>NUCLEOTIDE SEQUENCE</scope>
    <source>
        <strain evidence="2">5-2</strain>
    </source>
</reference>
<accession>A0ABQ5REW9</accession>